<dbReference type="PANTHER" id="PTHR42928:SF5">
    <property type="entry name" value="BLR1237 PROTEIN"/>
    <property type="match status" value="1"/>
</dbReference>
<evidence type="ECO:0000313" key="3">
    <source>
        <dbReference type="EMBL" id="MFC4201131.1"/>
    </source>
</evidence>
<proteinExistence type="inferred from homology"/>
<comment type="caution">
    <text evidence="3">The sequence shown here is derived from an EMBL/GenBank/DDBJ whole genome shotgun (WGS) entry which is preliminary data.</text>
</comment>
<evidence type="ECO:0000256" key="1">
    <source>
        <dbReference type="ARBA" id="ARBA00006987"/>
    </source>
</evidence>
<name>A0ABV8NW19_9BURK</name>
<feature type="signal peptide" evidence="2">
    <location>
        <begin position="1"/>
        <end position="22"/>
    </location>
</feature>
<sequence>MKKIRFLLLGACMVFAATAAKAADYPSRPIRLIVPFPPGGITDIMSRAVAARLSASLGEPIVVDNRAGASGVIGAGLASRAAPDGYTLMMGNISTLGINSAIIKDMPYDPVKSFTPVSMVAIQPLIVAVSPGTPAKNMAELVALAKSKPGGLFYGTSGTSYQLVTEAFNSAMGIKMVHVPYKGSSPAIEALLANQINVMFDPFSTLYGQVRAGKVRGLALTTKKRLSVAPELPTVSETVLPNFDASSWQGIVAPAGTPKPIVDKLNAAITKILKTDEVQRQFAKQGVEASPSTPEEFGAYIASERKRWQDVANTVGIKPQ</sequence>
<evidence type="ECO:0000256" key="2">
    <source>
        <dbReference type="SAM" id="SignalP"/>
    </source>
</evidence>
<dbReference type="CDD" id="cd13578">
    <property type="entry name" value="PBP2_Bug27"/>
    <property type="match status" value="1"/>
</dbReference>
<dbReference type="PANTHER" id="PTHR42928">
    <property type="entry name" value="TRICARBOXYLATE-BINDING PROTEIN"/>
    <property type="match status" value="1"/>
</dbReference>
<dbReference type="PIRSF" id="PIRSF017082">
    <property type="entry name" value="YflP"/>
    <property type="match status" value="1"/>
</dbReference>
<dbReference type="Proteomes" id="UP001595848">
    <property type="component" value="Unassembled WGS sequence"/>
</dbReference>
<comment type="similarity">
    <text evidence="1">Belongs to the UPF0065 (bug) family.</text>
</comment>
<dbReference type="InterPro" id="IPR005064">
    <property type="entry name" value="BUG"/>
</dbReference>
<keyword evidence="2" id="KW-0732">Signal</keyword>
<dbReference type="EMBL" id="JBHSBV010000003">
    <property type="protein sequence ID" value="MFC4201131.1"/>
    <property type="molecule type" value="Genomic_DNA"/>
</dbReference>
<evidence type="ECO:0000313" key="4">
    <source>
        <dbReference type="Proteomes" id="UP001595848"/>
    </source>
</evidence>
<accession>A0ABV8NW19</accession>
<keyword evidence="4" id="KW-1185">Reference proteome</keyword>
<dbReference type="RefSeq" id="WP_217963534.1">
    <property type="nucleotide sequence ID" value="NZ_JAHTBN010000002.1"/>
</dbReference>
<feature type="chain" id="PRO_5045062353" evidence="2">
    <location>
        <begin position="23"/>
        <end position="320"/>
    </location>
</feature>
<dbReference type="Pfam" id="PF03401">
    <property type="entry name" value="TctC"/>
    <property type="match status" value="1"/>
</dbReference>
<protein>
    <submittedName>
        <fullName evidence="3">Bug family tripartite tricarboxylate transporter substrate binding protein</fullName>
    </submittedName>
</protein>
<reference evidence="4" key="1">
    <citation type="journal article" date="2019" name="Int. J. Syst. Evol. Microbiol.">
        <title>The Global Catalogue of Microorganisms (GCM) 10K type strain sequencing project: providing services to taxonomists for standard genome sequencing and annotation.</title>
        <authorList>
            <consortium name="The Broad Institute Genomics Platform"/>
            <consortium name="The Broad Institute Genome Sequencing Center for Infectious Disease"/>
            <person name="Wu L."/>
            <person name="Ma J."/>
        </authorList>
    </citation>
    <scope>NUCLEOTIDE SEQUENCE [LARGE SCALE GENOMIC DNA]</scope>
    <source>
        <strain evidence="4">LMG 24813</strain>
    </source>
</reference>
<organism evidence="3 4">
    <name type="scientific">Candidimonas humi</name>
    <dbReference type="NCBI Taxonomy" id="683355"/>
    <lineage>
        <taxon>Bacteria</taxon>
        <taxon>Pseudomonadati</taxon>
        <taxon>Pseudomonadota</taxon>
        <taxon>Betaproteobacteria</taxon>
        <taxon>Burkholderiales</taxon>
        <taxon>Alcaligenaceae</taxon>
        <taxon>Candidimonas</taxon>
    </lineage>
</organism>
<gene>
    <name evidence="3" type="ORF">ACFOY1_09205</name>
</gene>